<sequence length="63" mass="7043">MQDQYIHADTYHSALDTLEAIARTFEPAAPDDLRTRLIEVLGDLGIWPIDCLEQHPGTPRLAA</sequence>
<protein>
    <submittedName>
        <fullName evidence="1">Uncharacterized protein</fullName>
    </submittedName>
</protein>
<evidence type="ECO:0000313" key="1">
    <source>
        <dbReference type="EMBL" id="KZA97477.1"/>
    </source>
</evidence>
<accession>A0A154IBK4</accession>
<dbReference type="AlphaFoldDB" id="A0A154IBK4"/>
<reference evidence="1" key="1">
    <citation type="submission" date="2016-03" db="EMBL/GenBank/DDBJ databases">
        <title>Microsymbionts genomes from the relict species Vavilovia formosa.</title>
        <authorList>
            <person name="Chirak E."/>
            <person name="Kimeklis A."/>
            <person name="Kopat V."/>
            <person name="Andronov E."/>
        </authorList>
    </citation>
    <scope>NUCLEOTIDE SEQUENCE [LARGE SCALE GENOMIC DNA]</scope>
    <source>
        <strain evidence="1">Vaf12</strain>
    </source>
</reference>
<dbReference type="RefSeq" id="WP_062944734.1">
    <property type="nucleotide sequence ID" value="NZ_CP171844.1"/>
</dbReference>
<organism evidence="1">
    <name type="scientific">Rhizobium leguminosarum</name>
    <dbReference type="NCBI Taxonomy" id="384"/>
    <lineage>
        <taxon>Bacteria</taxon>
        <taxon>Pseudomonadati</taxon>
        <taxon>Pseudomonadota</taxon>
        <taxon>Alphaproteobacteria</taxon>
        <taxon>Hyphomicrobiales</taxon>
        <taxon>Rhizobiaceae</taxon>
        <taxon>Rhizobium/Agrobacterium group</taxon>
        <taxon>Rhizobium</taxon>
    </lineage>
</organism>
<proteinExistence type="predicted"/>
<comment type="caution">
    <text evidence="1">The sequence shown here is derived from an EMBL/GenBank/DDBJ whole genome shotgun (WGS) entry which is preliminary data.</text>
</comment>
<dbReference type="EMBL" id="LVYU01000134">
    <property type="protein sequence ID" value="KZA97477.1"/>
    <property type="molecule type" value="Genomic_DNA"/>
</dbReference>
<name>A0A154IBK4_RHILE</name>
<gene>
    <name evidence="1" type="ORF">A4A59_04820</name>
</gene>